<keyword evidence="10" id="KW-1185">Reference proteome</keyword>
<dbReference type="PANTHER" id="PTHR45840:SF2">
    <property type="entry name" value="PROTEIN RHOMBOID-RELATED"/>
    <property type="match status" value="1"/>
</dbReference>
<comment type="subcellular location">
    <subcellularLocation>
        <location evidence="1">Membrane</location>
        <topology evidence="1">Multi-pass membrane protein</topology>
    </subcellularLocation>
</comment>
<feature type="region of interest" description="Disordered" evidence="6">
    <location>
        <begin position="1"/>
        <end position="127"/>
    </location>
</feature>
<evidence type="ECO:0000256" key="6">
    <source>
        <dbReference type="SAM" id="MobiDB-lite"/>
    </source>
</evidence>
<feature type="region of interest" description="Disordered" evidence="6">
    <location>
        <begin position="174"/>
        <end position="257"/>
    </location>
</feature>
<dbReference type="AlphaFoldDB" id="A0A9P1J1P0"/>
<feature type="compositionally biased region" description="Polar residues" evidence="6">
    <location>
        <begin position="238"/>
        <end position="257"/>
    </location>
</feature>
<feature type="transmembrane region" description="Helical" evidence="7">
    <location>
        <begin position="639"/>
        <end position="657"/>
    </location>
</feature>
<reference evidence="9" key="1">
    <citation type="submission" date="2022-11" db="EMBL/GenBank/DDBJ databases">
        <authorList>
            <person name="Kikuchi T."/>
        </authorList>
    </citation>
    <scope>NUCLEOTIDE SEQUENCE</scope>
    <source>
        <strain evidence="9">PS1010</strain>
    </source>
</reference>
<evidence type="ECO:0000256" key="4">
    <source>
        <dbReference type="ARBA" id="ARBA00022989"/>
    </source>
</evidence>
<feature type="compositionally biased region" description="Polar residues" evidence="6">
    <location>
        <begin position="1"/>
        <end position="11"/>
    </location>
</feature>
<accession>A0A9P1J1P0</accession>
<dbReference type="SUPFAM" id="SSF144091">
    <property type="entry name" value="Rhomboid-like"/>
    <property type="match status" value="1"/>
</dbReference>
<dbReference type="PANTHER" id="PTHR45840">
    <property type="entry name" value="RHOMBOID-RELATED PROTEIN"/>
    <property type="match status" value="1"/>
</dbReference>
<evidence type="ECO:0000256" key="7">
    <source>
        <dbReference type="SAM" id="Phobius"/>
    </source>
</evidence>
<comment type="caution">
    <text evidence="9">The sequence shown here is derived from an EMBL/GenBank/DDBJ whole genome shotgun (WGS) entry which is preliminary data.</text>
</comment>
<evidence type="ECO:0000256" key="3">
    <source>
        <dbReference type="ARBA" id="ARBA00022692"/>
    </source>
</evidence>
<proteinExistence type="inferred from homology"/>
<evidence type="ECO:0000259" key="8">
    <source>
        <dbReference type="Pfam" id="PF01694"/>
    </source>
</evidence>
<feature type="domain" description="Peptidase S54 rhomboid" evidence="8">
    <location>
        <begin position="607"/>
        <end position="732"/>
    </location>
</feature>
<evidence type="ECO:0000256" key="1">
    <source>
        <dbReference type="ARBA" id="ARBA00004141"/>
    </source>
</evidence>
<feature type="transmembrane region" description="Helical" evidence="7">
    <location>
        <begin position="745"/>
        <end position="769"/>
    </location>
</feature>
<dbReference type="EMBL" id="CANHGI010000006">
    <property type="protein sequence ID" value="CAI5454087.1"/>
    <property type="molecule type" value="Genomic_DNA"/>
</dbReference>
<evidence type="ECO:0000313" key="10">
    <source>
        <dbReference type="Proteomes" id="UP001152747"/>
    </source>
</evidence>
<dbReference type="InterPro" id="IPR051739">
    <property type="entry name" value="Rhomboid_IM_Serine_Proteases"/>
</dbReference>
<keyword evidence="4 7" id="KW-1133">Transmembrane helix</keyword>
<feature type="compositionally biased region" description="Low complexity" evidence="6">
    <location>
        <begin position="33"/>
        <end position="47"/>
    </location>
</feature>
<feature type="transmembrane region" description="Helical" evidence="7">
    <location>
        <begin position="569"/>
        <end position="588"/>
    </location>
</feature>
<feature type="transmembrane region" description="Helical" evidence="7">
    <location>
        <begin position="663"/>
        <end position="681"/>
    </location>
</feature>
<evidence type="ECO:0000256" key="5">
    <source>
        <dbReference type="ARBA" id="ARBA00023136"/>
    </source>
</evidence>
<feature type="compositionally biased region" description="Basic and acidic residues" evidence="6">
    <location>
        <begin position="190"/>
        <end position="213"/>
    </location>
</feature>
<dbReference type="Pfam" id="PF01694">
    <property type="entry name" value="Rhomboid"/>
    <property type="match status" value="1"/>
</dbReference>
<sequence>MPTSTNLPNQKSLDLPEDYSSSDSDSSPDKDSSNGSTTTTSSNSDSSTDYDSESSVDRKKKEKAESEIHRVVKKKRSQKKKQEKHDELKRRKKMAKTGQRPSFDKNKDYNEDLMKMDDSKNYNQEDIEQLVKKQLETLEKNVEDQKPEEDQITFDCTPMILNHQLYEMMKSVEQISSEESEVEAPQNQEAFEKIDVEKSPDSSDYEKVDKNHVSNEQTPQTVCESKNEESTLGCPSLPQITVSPPLQESTTQPVIKSSVPSNIDPKLIYDCTGYTVQDVLVNNSEPRKIWELSENTLKASFYHLHHLNKSILDCEKEMELIDKKFKDNDELLAIFRKDYLTNKSNLRGQYHSLGEIDKTNLCEIPENYSNFGKTFAKVWKIAAESDRIQLYHLNQCISKDQTFLIPENHNSPAPHKFILAKHKRELLKSLAKLKILIHTIQMDNEFLIKDVIEIQPIDHLNAEIDVFEDIENSFSEKEEEVEREESDDEETYVLRDYNVTPPSIDSLPVEVQENLRLLNSSANSDFPSMTILIEQPPISVFKKIGLSIVEMVDLRENCRIFETEGFCDAAPIFIPFITIFQIILFQAYNAHNVLHNKPPVWHNQLFAVSNMDAINLASNLYSQCLFGIPLEVAFGTTRIAILYAVASIFPLITYFGFSPHSVTPGGLALYALVFLQVAFLLKHWKRAACNYLQVVVILLCIIVDFNFKTATKSLFAAKIHSAITGLFFGLFYIHFPRTMNHRWINARFVCCVFYFMYMLWIVQVCAVGMRKESGAF</sequence>
<feature type="transmembrane region" description="Helical" evidence="7">
    <location>
        <begin position="713"/>
        <end position="733"/>
    </location>
</feature>
<protein>
    <recommendedName>
        <fullName evidence="8">Peptidase S54 rhomboid domain-containing protein</fullName>
    </recommendedName>
</protein>
<evidence type="ECO:0000313" key="9">
    <source>
        <dbReference type="EMBL" id="CAI5454087.1"/>
    </source>
</evidence>
<name>A0A9P1J1P0_9PELO</name>
<feature type="transmembrane region" description="Helical" evidence="7">
    <location>
        <begin position="688"/>
        <end position="707"/>
    </location>
</feature>
<dbReference type="GO" id="GO:0016020">
    <property type="term" value="C:membrane"/>
    <property type="evidence" value="ECO:0007669"/>
    <property type="project" value="UniProtKB-SubCell"/>
</dbReference>
<feature type="compositionally biased region" description="Basic and acidic residues" evidence="6">
    <location>
        <begin position="55"/>
        <end position="70"/>
    </location>
</feature>
<dbReference type="InterPro" id="IPR035952">
    <property type="entry name" value="Rhomboid-like_sf"/>
</dbReference>
<dbReference type="GO" id="GO:0004252">
    <property type="term" value="F:serine-type endopeptidase activity"/>
    <property type="evidence" value="ECO:0007669"/>
    <property type="project" value="InterPro"/>
</dbReference>
<comment type="similarity">
    <text evidence="2">Belongs to the peptidase S54 family.</text>
</comment>
<keyword evidence="3 7" id="KW-0812">Transmembrane</keyword>
<evidence type="ECO:0000256" key="2">
    <source>
        <dbReference type="ARBA" id="ARBA00009045"/>
    </source>
</evidence>
<organism evidence="9 10">
    <name type="scientific">Caenorhabditis angaria</name>
    <dbReference type="NCBI Taxonomy" id="860376"/>
    <lineage>
        <taxon>Eukaryota</taxon>
        <taxon>Metazoa</taxon>
        <taxon>Ecdysozoa</taxon>
        <taxon>Nematoda</taxon>
        <taxon>Chromadorea</taxon>
        <taxon>Rhabditida</taxon>
        <taxon>Rhabditina</taxon>
        <taxon>Rhabditomorpha</taxon>
        <taxon>Rhabditoidea</taxon>
        <taxon>Rhabditidae</taxon>
        <taxon>Peloderinae</taxon>
        <taxon>Caenorhabditis</taxon>
    </lineage>
</organism>
<dbReference type="InterPro" id="IPR022764">
    <property type="entry name" value="Peptidase_S54_rhomboid_dom"/>
</dbReference>
<dbReference type="Proteomes" id="UP001152747">
    <property type="component" value="Unassembled WGS sequence"/>
</dbReference>
<feature type="compositionally biased region" description="Basic residues" evidence="6">
    <location>
        <begin position="71"/>
        <end position="82"/>
    </location>
</feature>
<feature type="compositionally biased region" description="Polar residues" evidence="6">
    <location>
        <begin position="214"/>
        <end position="224"/>
    </location>
</feature>
<gene>
    <name evidence="9" type="ORF">CAMP_LOCUS16724</name>
</gene>
<feature type="compositionally biased region" description="Basic and acidic residues" evidence="6">
    <location>
        <begin position="102"/>
        <end position="120"/>
    </location>
</feature>
<keyword evidence="5 7" id="KW-0472">Membrane</keyword>